<dbReference type="KEGG" id="pco:PHACADRAFT_253606"/>
<sequence length="94" mass="10422">MREQHASAAHAMNLHVKLYDNAISYRGSLAGGWLSTALNSPSATSPPGSQVRRKRCPPAQHGRFHLSRTALVHEHQRDVALRRELGQADTPHRP</sequence>
<organism evidence="2 3">
    <name type="scientific">Phanerochaete carnosa (strain HHB-10118-sp)</name>
    <name type="common">White-rot fungus</name>
    <name type="synonym">Peniophora carnosa</name>
    <dbReference type="NCBI Taxonomy" id="650164"/>
    <lineage>
        <taxon>Eukaryota</taxon>
        <taxon>Fungi</taxon>
        <taxon>Dikarya</taxon>
        <taxon>Basidiomycota</taxon>
        <taxon>Agaricomycotina</taxon>
        <taxon>Agaricomycetes</taxon>
        <taxon>Polyporales</taxon>
        <taxon>Phanerochaetaceae</taxon>
        <taxon>Phanerochaete</taxon>
    </lineage>
</organism>
<evidence type="ECO:0000313" key="3">
    <source>
        <dbReference type="Proteomes" id="UP000008370"/>
    </source>
</evidence>
<gene>
    <name evidence="2" type="ORF">PHACADRAFT_253606</name>
</gene>
<feature type="compositionally biased region" description="Polar residues" evidence="1">
    <location>
        <begin position="36"/>
        <end position="48"/>
    </location>
</feature>
<accession>K5VY18</accession>
<name>K5VY18_PHACS</name>
<evidence type="ECO:0000313" key="2">
    <source>
        <dbReference type="EMBL" id="EKM56468.1"/>
    </source>
</evidence>
<dbReference type="RefSeq" id="XP_007394315.1">
    <property type="nucleotide sequence ID" value="XM_007394253.1"/>
</dbReference>
<dbReference type="GeneID" id="18915819"/>
<dbReference type="EMBL" id="JH930471">
    <property type="protein sequence ID" value="EKM56468.1"/>
    <property type="molecule type" value="Genomic_DNA"/>
</dbReference>
<keyword evidence="3" id="KW-1185">Reference proteome</keyword>
<dbReference type="AlphaFoldDB" id="K5VY18"/>
<reference evidence="2 3" key="1">
    <citation type="journal article" date="2012" name="BMC Genomics">
        <title>Comparative genomics of the white-rot fungi, Phanerochaete carnosa and P. chrysosporium, to elucidate the genetic basis of the distinct wood types they colonize.</title>
        <authorList>
            <person name="Suzuki H."/>
            <person name="MacDonald J."/>
            <person name="Syed K."/>
            <person name="Salamov A."/>
            <person name="Hori C."/>
            <person name="Aerts A."/>
            <person name="Henrissat B."/>
            <person name="Wiebenga A."/>
            <person name="vanKuyk P.A."/>
            <person name="Barry K."/>
            <person name="Lindquist E."/>
            <person name="LaButti K."/>
            <person name="Lapidus A."/>
            <person name="Lucas S."/>
            <person name="Coutinho P."/>
            <person name="Gong Y."/>
            <person name="Samejima M."/>
            <person name="Mahadevan R."/>
            <person name="Abou-Zaid M."/>
            <person name="de Vries R.P."/>
            <person name="Igarashi K."/>
            <person name="Yadav J.S."/>
            <person name="Grigoriev I.V."/>
            <person name="Master E.R."/>
        </authorList>
    </citation>
    <scope>NUCLEOTIDE SEQUENCE [LARGE SCALE GENOMIC DNA]</scope>
    <source>
        <strain evidence="2 3">HHB-10118-sp</strain>
    </source>
</reference>
<protein>
    <submittedName>
        <fullName evidence="2">Uncharacterized protein</fullName>
    </submittedName>
</protein>
<proteinExistence type="predicted"/>
<dbReference type="Proteomes" id="UP000008370">
    <property type="component" value="Unassembled WGS sequence"/>
</dbReference>
<evidence type="ECO:0000256" key="1">
    <source>
        <dbReference type="SAM" id="MobiDB-lite"/>
    </source>
</evidence>
<dbReference type="InParanoid" id="K5VY18"/>
<feature type="region of interest" description="Disordered" evidence="1">
    <location>
        <begin position="35"/>
        <end position="58"/>
    </location>
</feature>
<dbReference type="HOGENOM" id="CLU_2386906_0_0_1"/>